<dbReference type="SMART" id="SM00487">
    <property type="entry name" value="DEXDc"/>
    <property type="match status" value="1"/>
</dbReference>
<dbReference type="GO" id="GO:0043139">
    <property type="term" value="F:5'-3' DNA helicase activity"/>
    <property type="evidence" value="ECO:0007669"/>
    <property type="project" value="UniProtKB-EC"/>
</dbReference>
<organism evidence="11 12">
    <name type="scientific">Thermanaeromonas toyohensis ToBE</name>
    <dbReference type="NCBI Taxonomy" id="698762"/>
    <lineage>
        <taxon>Bacteria</taxon>
        <taxon>Bacillati</taxon>
        <taxon>Bacillota</taxon>
        <taxon>Clostridia</taxon>
        <taxon>Neomoorellales</taxon>
        <taxon>Neomoorellaceae</taxon>
        <taxon>Thermanaeromonas</taxon>
    </lineage>
</organism>
<evidence type="ECO:0000256" key="3">
    <source>
        <dbReference type="ARBA" id="ARBA00022741"/>
    </source>
</evidence>
<dbReference type="PANTHER" id="PTHR11472">
    <property type="entry name" value="DNA REPAIR DEAD HELICASE RAD3/XP-D SUBFAMILY MEMBER"/>
    <property type="match status" value="1"/>
</dbReference>
<dbReference type="InterPro" id="IPR006555">
    <property type="entry name" value="ATP-dep_Helicase_C"/>
</dbReference>
<dbReference type="GO" id="GO:0005524">
    <property type="term" value="F:ATP binding"/>
    <property type="evidence" value="ECO:0007669"/>
    <property type="project" value="UniProtKB-UniRule"/>
</dbReference>
<dbReference type="CDD" id="cd06127">
    <property type="entry name" value="DEDDh"/>
    <property type="match status" value="1"/>
</dbReference>
<dbReference type="Gene3D" id="3.40.50.300">
    <property type="entry name" value="P-loop containing nucleotide triphosphate hydrolases"/>
    <property type="match status" value="2"/>
</dbReference>
<sequence>MLNNPYVVVDLETTGLDPSQDTILEMAALRFEEGRLVQQFSTLVNPRKPIPPHIQRLTGIKEDMVSEAPFLEEVLPNFLSLLQGATVIAHNAPFDMAFLAKASGSLWEGPILDTLELSRILFPWFPSHKLHVLARHFNIDLAEQHRALSDAKATAQLLEILWKETLKLNPTLLKRFKELVPSRLTLWFATALSAHPPSSFAEVAASGEIKFPEREEKVPEEEGAFSPEAIVELLKPGGVLAQALPGYEYRPQQEQVLRVISQALEESKHALVEAGTGTGKSLAYLLPAIFWACKKGCRVAIATHTISLQEQLWYKDIPLLQRSLPFPFRAALLKGRSNYICRRRLLEWEESLPSHDTPERIFTLRIWRWLAFTLTGDWSEFKTLPEEEGWKSLLSSDNETCLGSHCPFHTAGCFVTAARRRAEEADIFIINHSLLLSDLRWGNQVLPPFSYLIVDEAHHLEDTATEHLAISLSQSTLHYFFHRLQAKPRLLGYLPNLSSLAEKLPPPNQAFFLSQVEKSLLALAKAEEATDSFFAALKSLWEASEKNNRQDFALRLAGKVKELPAWELVLETAGVLEETWERLRDELEKLVPLLEDMGATLQAREAERMAAALKFYLNSLQQILDSDEDKEVAWMERGPNGWFTLYSAPLEVGPWLMDMLFQTKECIVFTSATLQVNKSFSFFCRRTGLELLPGERVITCSVEAPFDYSTQAKLLIATDLPNPSHLSDEEYAKATAKAILDISRAAGGRTLVLCNSHRFLRAIYESLSSLSPTEVLLGQGIDGHRFQLIEEFCRYPQAILLGTGTFWEGIDLPGDLLRCLIIPRLPFPSPNVPVLAARLESLAEQGQDPFMNLSLPLAIIRFRQGFGRLIRRSTDRGAVVILDCRLTSKRYGSYFLASLPEVNFTSNPVKDILSQLKFWFSF</sequence>
<feature type="short sequence motif" description="DEAH box" evidence="8">
    <location>
        <begin position="455"/>
        <end position="458"/>
    </location>
</feature>
<accession>A0A1W1VX38</accession>
<evidence type="ECO:0000256" key="7">
    <source>
        <dbReference type="ARBA" id="ARBA00048954"/>
    </source>
</evidence>
<keyword evidence="12" id="KW-1185">Reference proteome</keyword>
<dbReference type="InterPro" id="IPR036397">
    <property type="entry name" value="RNaseH_sf"/>
</dbReference>
<keyword evidence="6 8" id="KW-0067">ATP-binding</keyword>
<dbReference type="AlphaFoldDB" id="A0A1W1VX38"/>
<evidence type="ECO:0000256" key="9">
    <source>
        <dbReference type="RuleBase" id="RU364106"/>
    </source>
</evidence>
<dbReference type="NCBIfam" id="TIGR01407">
    <property type="entry name" value="dinG_rel"/>
    <property type="match status" value="1"/>
</dbReference>
<dbReference type="GO" id="GO:0016887">
    <property type="term" value="F:ATP hydrolysis activity"/>
    <property type="evidence" value="ECO:0007669"/>
    <property type="project" value="RHEA"/>
</dbReference>
<dbReference type="InterPro" id="IPR013520">
    <property type="entry name" value="Ribonucl_H"/>
</dbReference>
<dbReference type="FunFam" id="3.30.420.10:FF:000045">
    <property type="entry name" value="3'-5' exonuclease DinG"/>
    <property type="match status" value="1"/>
</dbReference>
<dbReference type="InterPro" id="IPR011545">
    <property type="entry name" value="DEAD/DEAH_box_helicase_dom"/>
</dbReference>
<dbReference type="EMBL" id="LT838272">
    <property type="protein sequence ID" value="SMB97896.1"/>
    <property type="molecule type" value="Genomic_DNA"/>
</dbReference>
<dbReference type="NCBIfam" id="TIGR00573">
    <property type="entry name" value="dnaq"/>
    <property type="match status" value="1"/>
</dbReference>
<dbReference type="InterPro" id="IPR014013">
    <property type="entry name" value="Helic_SF1/SF2_ATP-bd_DinG/Rad3"/>
</dbReference>
<dbReference type="PROSITE" id="PS51193">
    <property type="entry name" value="HELICASE_ATP_BIND_2"/>
    <property type="match status" value="1"/>
</dbReference>
<dbReference type="InterPro" id="IPR045028">
    <property type="entry name" value="DinG/Rad3-like"/>
</dbReference>
<dbReference type="PANTHER" id="PTHR11472:SF34">
    <property type="entry name" value="REGULATOR OF TELOMERE ELONGATION HELICASE 1"/>
    <property type="match status" value="1"/>
</dbReference>
<dbReference type="EC" id="3.1.-.-" evidence="8 9"/>
<dbReference type="SMART" id="SM00479">
    <property type="entry name" value="EXOIII"/>
    <property type="match status" value="1"/>
</dbReference>
<name>A0A1W1VX38_9FIRM</name>
<dbReference type="STRING" id="698762.SAMN00808754_2017"/>
<dbReference type="Pfam" id="PF13307">
    <property type="entry name" value="Helicase_C_2"/>
    <property type="match status" value="1"/>
</dbReference>
<protein>
    <recommendedName>
        <fullName evidence="8 9">3'-5' exonuclease DinG</fullName>
        <ecNumber evidence="8 9">3.1.-.-</ecNumber>
    </recommendedName>
</protein>
<dbReference type="InterPro" id="IPR006054">
    <property type="entry name" value="DnaQ"/>
</dbReference>
<evidence type="ECO:0000256" key="1">
    <source>
        <dbReference type="ARBA" id="ARBA00001966"/>
    </source>
</evidence>
<dbReference type="SUPFAM" id="SSF52540">
    <property type="entry name" value="P-loop containing nucleoside triphosphate hydrolases"/>
    <property type="match status" value="2"/>
</dbReference>
<dbReference type="GO" id="GO:0003887">
    <property type="term" value="F:DNA-directed DNA polymerase activity"/>
    <property type="evidence" value="ECO:0007669"/>
    <property type="project" value="InterPro"/>
</dbReference>
<dbReference type="OrthoDB" id="9803913at2"/>
<dbReference type="SMART" id="SM00491">
    <property type="entry name" value="HELICc2"/>
    <property type="match status" value="1"/>
</dbReference>
<dbReference type="RefSeq" id="WP_084665594.1">
    <property type="nucleotide sequence ID" value="NZ_LT838272.1"/>
</dbReference>
<keyword evidence="11" id="KW-0347">Helicase</keyword>
<dbReference type="Pfam" id="PF00270">
    <property type="entry name" value="DEAD"/>
    <property type="match status" value="1"/>
</dbReference>
<reference evidence="11 12" key="1">
    <citation type="submission" date="2017-04" db="EMBL/GenBank/DDBJ databases">
        <authorList>
            <person name="Afonso C.L."/>
            <person name="Miller P.J."/>
            <person name="Scott M.A."/>
            <person name="Spackman E."/>
            <person name="Goraichik I."/>
            <person name="Dimitrov K.M."/>
            <person name="Suarez D.L."/>
            <person name="Swayne D.E."/>
        </authorList>
    </citation>
    <scope>NUCLEOTIDE SEQUENCE [LARGE SCALE GENOMIC DNA]</scope>
    <source>
        <strain evidence="11 12">ToBE</strain>
    </source>
</reference>
<feature type="domain" description="Helicase ATP-binding" evidence="10">
    <location>
        <begin position="239"/>
        <end position="507"/>
    </location>
</feature>
<keyword evidence="4 8" id="KW-0378">Hydrolase</keyword>
<evidence type="ECO:0000256" key="5">
    <source>
        <dbReference type="ARBA" id="ARBA00022839"/>
    </source>
</evidence>
<proteinExistence type="inferred from homology"/>
<gene>
    <name evidence="8 9" type="primary">dinG</name>
    <name evidence="11" type="ORF">SAMN00808754_2017</name>
</gene>
<dbReference type="GO" id="GO:0008408">
    <property type="term" value="F:3'-5' exonuclease activity"/>
    <property type="evidence" value="ECO:0007669"/>
    <property type="project" value="UniProtKB-UniRule"/>
</dbReference>
<keyword evidence="5 8" id="KW-0269">Exonuclease</keyword>
<comment type="catalytic activity">
    <reaction evidence="7">
        <text>ATP + H2O = ADP + phosphate + H(+)</text>
        <dbReference type="Rhea" id="RHEA:13065"/>
        <dbReference type="ChEBI" id="CHEBI:15377"/>
        <dbReference type="ChEBI" id="CHEBI:15378"/>
        <dbReference type="ChEBI" id="CHEBI:30616"/>
        <dbReference type="ChEBI" id="CHEBI:43474"/>
        <dbReference type="ChEBI" id="CHEBI:456216"/>
        <dbReference type="EC" id="5.6.2.3"/>
    </reaction>
</comment>
<comment type="similarity">
    <text evidence="8 9">Belongs to the helicase family. DinG subfamily. Type 2 sub-subfamily.</text>
</comment>
<evidence type="ECO:0000256" key="8">
    <source>
        <dbReference type="HAMAP-Rule" id="MF_02206"/>
    </source>
</evidence>
<dbReference type="Pfam" id="PF00929">
    <property type="entry name" value="RNase_T"/>
    <property type="match status" value="1"/>
</dbReference>
<dbReference type="GO" id="GO:0003677">
    <property type="term" value="F:DNA binding"/>
    <property type="evidence" value="ECO:0007669"/>
    <property type="project" value="InterPro"/>
</dbReference>
<dbReference type="HAMAP" id="MF_02206">
    <property type="entry name" value="DinG_exonucl"/>
    <property type="match status" value="1"/>
</dbReference>
<evidence type="ECO:0000313" key="12">
    <source>
        <dbReference type="Proteomes" id="UP000192569"/>
    </source>
</evidence>
<dbReference type="InterPro" id="IPR027417">
    <property type="entry name" value="P-loop_NTPase"/>
</dbReference>
<dbReference type="SUPFAM" id="SSF53098">
    <property type="entry name" value="Ribonuclease H-like"/>
    <property type="match status" value="1"/>
</dbReference>
<dbReference type="GO" id="GO:0006260">
    <property type="term" value="P:DNA replication"/>
    <property type="evidence" value="ECO:0007669"/>
    <property type="project" value="InterPro"/>
</dbReference>
<evidence type="ECO:0000256" key="6">
    <source>
        <dbReference type="ARBA" id="ARBA00022840"/>
    </source>
</evidence>
<comment type="cofactor">
    <cofactor evidence="1">
        <name>[4Fe-4S] cluster</name>
        <dbReference type="ChEBI" id="CHEBI:49883"/>
    </cofactor>
</comment>
<dbReference type="Gene3D" id="3.30.420.10">
    <property type="entry name" value="Ribonuclease H-like superfamily/Ribonuclease H"/>
    <property type="match status" value="1"/>
</dbReference>
<dbReference type="InterPro" id="IPR006310">
    <property type="entry name" value="DinG"/>
</dbReference>
<evidence type="ECO:0000259" key="10">
    <source>
        <dbReference type="PROSITE" id="PS51193"/>
    </source>
</evidence>
<evidence type="ECO:0000256" key="4">
    <source>
        <dbReference type="ARBA" id="ARBA00022801"/>
    </source>
</evidence>
<dbReference type="InterPro" id="IPR014001">
    <property type="entry name" value="Helicase_ATP-bd"/>
</dbReference>
<dbReference type="Proteomes" id="UP000192569">
    <property type="component" value="Chromosome I"/>
</dbReference>
<evidence type="ECO:0000256" key="2">
    <source>
        <dbReference type="ARBA" id="ARBA00022722"/>
    </source>
</evidence>
<comment type="function">
    <text evidence="8 9">3'-5' exonuclease.</text>
</comment>
<evidence type="ECO:0000313" key="11">
    <source>
        <dbReference type="EMBL" id="SMB97896.1"/>
    </source>
</evidence>
<keyword evidence="3 8" id="KW-0547">Nucleotide-binding</keyword>
<dbReference type="InterPro" id="IPR012337">
    <property type="entry name" value="RNaseH-like_sf"/>
</dbReference>
<feature type="binding site" evidence="8">
    <location>
        <begin position="274"/>
        <end position="281"/>
    </location>
    <ligand>
        <name>ATP</name>
        <dbReference type="ChEBI" id="CHEBI:30616"/>
    </ligand>
</feature>
<keyword evidence="2 8" id="KW-0540">Nuclease</keyword>